<geneLocation type="plasmid" evidence="1 2">
    <name>pPS15-1</name>
</geneLocation>
<evidence type="ECO:0000313" key="1">
    <source>
        <dbReference type="EMBL" id="ANU28564.1"/>
    </source>
</evidence>
<organism evidence="1 2">
    <name type="scientific">Planococcus versutus</name>
    <dbReference type="NCBI Taxonomy" id="1302659"/>
    <lineage>
        <taxon>Bacteria</taxon>
        <taxon>Bacillati</taxon>
        <taxon>Bacillota</taxon>
        <taxon>Bacilli</taxon>
        <taxon>Bacillales</taxon>
        <taxon>Caryophanaceae</taxon>
        <taxon>Planococcus</taxon>
    </lineage>
</organism>
<reference evidence="1" key="1">
    <citation type="submission" date="2016-10" db="EMBL/GenBank/DDBJ databases">
        <authorList>
            <person name="See-Too W.S."/>
        </authorList>
    </citation>
    <scope>NUCLEOTIDE SEQUENCE</scope>
    <source>
        <strain evidence="1">L10.15</strain>
        <plasmid evidence="1">pPS15-1</plasmid>
    </source>
</reference>
<keyword evidence="1" id="KW-0614">Plasmid</keyword>
<evidence type="ECO:0000313" key="2">
    <source>
        <dbReference type="Proteomes" id="UP000053354"/>
    </source>
</evidence>
<dbReference type="KEGG" id="pll:I858_016410"/>
<dbReference type="Proteomes" id="UP000053354">
    <property type="component" value="Plasmid pPS15-1"/>
</dbReference>
<dbReference type="EMBL" id="CP016541">
    <property type="protein sequence ID" value="ANU28564.1"/>
    <property type="molecule type" value="Genomic_DNA"/>
</dbReference>
<dbReference type="AlphaFoldDB" id="A0A1B1S5V6"/>
<name>A0A1B1S5V6_9BACL</name>
<gene>
    <name evidence="1" type="ORF">I858_016410</name>
</gene>
<keyword evidence="2" id="KW-1185">Reference proteome</keyword>
<accession>A0A1B1S5V6</accession>
<dbReference type="RefSeq" id="WP_049694963.1">
    <property type="nucleotide sequence ID" value="NZ_CP016541.2"/>
</dbReference>
<sequence>MKNSSSLIIGLAIIIGFAILGFSLVTALGEKESEAINTNAEHRYELIPANENNLIIFDKESGQYWNKFISVDEGPTTWEKGDSPIKNNE</sequence>
<dbReference type="OrthoDB" id="2628290at2"/>
<proteinExistence type="predicted"/>
<protein>
    <submittedName>
        <fullName evidence="1">Uncharacterized protein</fullName>
    </submittedName>
</protein>